<evidence type="ECO:0000256" key="3">
    <source>
        <dbReference type="SAM" id="MobiDB-lite"/>
    </source>
</evidence>
<organism evidence="7 8">
    <name type="scientific">Musa troglodytarum</name>
    <name type="common">fe'i banana</name>
    <dbReference type="NCBI Taxonomy" id="320322"/>
    <lineage>
        <taxon>Eukaryota</taxon>
        <taxon>Viridiplantae</taxon>
        <taxon>Streptophyta</taxon>
        <taxon>Embryophyta</taxon>
        <taxon>Tracheophyta</taxon>
        <taxon>Spermatophyta</taxon>
        <taxon>Magnoliopsida</taxon>
        <taxon>Liliopsida</taxon>
        <taxon>Zingiberales</taxon>
        <taxon>Musaceae</taxon>
        <taxon>Musa</taxon>
    </lineage>
</organism>
<dbReference type="Pfam" id="PF03000">
    <property type="entry name" value="NPH3"/>
    <property type="match status" value="1"/>
</dbReference>
<gene>
    <name evidence="7" type="ORF">MUK42_11445</name>
</gene>
<dbReference type="SUPFAM" id="SSF52058">
    <property type="entry name" value="L domain-like"/>
    <property type="match status" value="1"/>
</dbReference>
<dbReference type="OrthoDB" id="1668230at2759"/>
<dbReference type="InterPro" id="IPR032675">
    <property type="entry name" value="LRR_dom_sf"/>
</dbReference>
<feature type="domain" description="DUF7865" evidence="6">
    <location>
        <begin position="771"/>
        <end position="899"/>
    </location>
</feature>
<protein>
    <submittedName>
        <fullName evidence="7">Uncharacterized protein</fullName>
    </submittedName>
</protein>
<dbReference type="EMBL" id="CP097510">
    <property type="protein sequence ID" value="URE27343.1"/>
    <property type="molecule type" value="Genomic_DNA"/>
</dbReference>
<dbReference type="InterPro" id="IPR057187">
    <property type="entry name" value="DUF7865"/>
</dbReference>
<sequence length="908" mass="101115">MDLKAQRWHVAVDAHVDPLRFAAKEFGYLLKPGWQKKGPLLPLPSNGTWHRCLHAIKKLIAKLIVFQVPRSNSSSVTIHTINTANHPTRQRFTHEEVAGAFEAKGVLVEQLPKLQLDTAEKDLKEKGTLNSDHQGQQGELKADDSLEPCKEDTIKHRLLMEKIVSLLSTENGSVSSSFLLKLLKTVSVLYALTSSKMELAKLIGRQLKEASANDLRFHLTHIRVKAESHFRRSRSPGISPLASFPIPEENDGSKPKSFPILSYVMSRIASFKAPQTVDDHDIEQPPPLDRPIRRHDDVGGGDIDLVVERLPRLQHPALLASMASAVTEVAQTRSVLRLLGDRPDHEAVDAARTRLAEIDADLSRRLEEIVRAPRPEGVDRLRWRAEQAELEKGCRAEAEREKAALRAVIQLDEMHEAYEKLLREAENRLVKMYGSAAEGGDVGDGRKGAEMGQEEWEELNEEVIDILQGGPGKSLERVDLSGRHLRYLPEAFGKLRGLLYLNLSNNQLEAVPDAIAGLEYLEELHLCSNGLVSLPDSIGLLLNLKILDVSANKLKSIPDSISKCRSLVELNASYNELTYLPTNIGHELQSLEKLWIHLNKLRSLPTSVCEMRALRLLDAHFNEPEGCRMPSVMNLSSNFSDLGELPASFGDLINLRELDLSNNQIHALPDTFGRLDKLTKLNLDQNPLVVPSLEVVTQGVEAVKDYMAKRLLDILLEEEKSMAEEMSPTQAGNGWMMRSTSWLNSWVSGVSGSVAGYLGAGMPSSSSSSLGLFTSICLLQSVVAVTCGALMMFYLDEIAAFGHGRETAGKLRGSTPHDQLLIQTSDSFAGLLLLAVGFLLFMVAFVRDRGFQIFFAKGCILLHAAMALWRVYFERRLEDLAHDWPRQLVGDLVLSLSWVFFLVYSWRE</sequence>
<feature type="region of interest" description="Disordered" evidence="3">
    <location>
        <begin position="126"/>
        <end position="145"/>
    </location>
</feature>
<keyword evidence="4" id="KW-1133">Transmembrane helix</keyword>
<feature type="compositionally biased region" description="Polar residues" evidence="3">
    <location>
        <begin position="128"/>
        <end position="137"/>
    </location>
</feature>
<accession>A0A9E7H9N9</accession>
<evidence type="ECO:0000313" key="7">
    <source>
        <dbReference type="EMBL" id="URE27343.1"/>
    </source>
</evidence>
<evidence type="ECO:0000256" key="1">
    <source>
        <dbReference type="ARBA" id="ARBA00022614"/>
    </source>
</evidence>
<dbReference type="FunFam" id="3.80.10.10:FF:000610">
    <property type="entry name" value="Plant intracellular Ras-group-related LRR protein 9"/>
    <property type="match status" value="1"/>
</dbReference>
<feature type="non-terminal residue" evidence="7">
    <location>
        <position position="908"/>
    </location>
</feature>
<feature type="transmembrane region" description="Helical" evidence="4">
    <location>
        <begin position="742"/>
        <end position="760"/>
    </location>
</feature>
<evidence type="ECO:0000259" key="6">
    <source>
        <dbReference type="Pfam" id="PF25266"/>
    </source>
</evidence>
<dbReference type="Gene3D" id="3.80.10.10">
    <property type="entry name" value="Ribonuclease Inhibitor"/>
    <property type="match status" value="2"/>
</dbReference>
<keyword evidence="4" id="KW-0812">Transmembrane</keyword>
<evidence type="ECO:0000259" key="5">
    <source>
        <dbReference type="Pfam" id="PF03000"/>
    </source>
</evidence>
<dbReference type="InterPro" id="IPR003591">
    <property type="entry name" value="Leu-rich_rpt_typical-subtyp"/>
</dbReference>
<feature type="domain" description="NPH3" evidence="5">
    <location>
        <begin position="108"/>
        <end position="217"/>
    </location>
</feature>
<keyword evidence="8" id="KW-1185">Reference proteome</keyword>
<feature type="transmembrane region" description="Helical" evidence="4">
    <location>
        <begin position="853"/>
        <end position="872"/>
    </location>
</feature>
<dbReference type="Proteomes" id="UP001055439">
    <property type="component" value="Chromosome 8"/>
</dbReference>
<dbReference type="AlphaFoldDB" id="A0A9E7H9N9"/>
<dbReference type="Pfam" id="PF25266">
    <property type="entry name" value="DUF7865"/>
    <property type="match status" value="1"/>
</dbReference>
<dbReference type="SMART" id="SM00369">
    <property type="entry name" value="LRR_TYP"/>
    <property type="match status" value="6"/>
</dbReference>
<name>A0A9E7H9N9_9LILI</name>
<dbReference type="PROSITE" id="PS51450">
    <property type="entry name" value="LRR"/>
    <property type="match status" value="3"/>
</dbReference>
<reference evidence="7" key="1">
    <citation type="submission" date="2022-05" db="EMBL/GenBank/DDBJ databases">
        <title>The Musa troglodytarum L. genome provides insights into the mechanism of non-climacteric behaviour and enrichment of carotenoids.</title>
        <authorList>
            <person name="Wang J."/>
        </authorList>
    </citation>
    <scope>NUCLEOTIDE SEQUENCE</scope>
    <source>
        <tissue evidence="7">Leaf</tissue>
    </source>
</reference>
<keyword evidence="1" id="KW-0433">Leucine-rich repeat</keyword>
<keyword evidence="2" id="KW-0677">Repeat</keyword>
<feature type="transmembrane region" description="Helical" evidence="4">
    <location>
        <begin position="772"/>
        <end position="795"/>
    </location>
</feature>
<dbReference type="PANTHER" id="PTHR34274">
    <property type="entry name" value="TRANSMEMBRANE PROTEIN"/>
    <property type="match status" value="1"/>
</dbReference>
<evidence type="ECO:0000256" key="4">
    <source>
        <dbReference type="SAM" id="Phobius"/>
    </source>
</evidence>
<proteinExistence type="predicted"/>
<dbReference type="Pfam" id="PF00560">
    <property type="entry name" value="LRR_1"/>
    <property type="match status" value="1"/>
</dbReference>
<keyword evidence="4" id="KW-0472">Membrane</keyword>
<dbReference type="PANTHER" id="PTHR34274:SF5">
    <property type="entry name" value="TRANSMEMBRANE PROTEIN"/>
    <property type="match status" value="1"/>
</dbReference>
<dbReference type="InterPro" id="IPR001611">
    <property type="entry name" value="Leu-rich_rpt"/>
</dbReference>
<feature type="transmembrane region" description="Helical" evidence="4">
    <location>
        <begin position="828"/>
        <end position="846"/>
    </location>
</feature>
<evidence type="ECO:0000313" key="8">
    <source>
        <dbReference type="Proteomes" id="UP001055439"/>
    </source>
</evidence>
<feature type="transmembrane region" description="Helical" evidence="4">
    <location>
        <begin position="884"/>
        <end position="906"/>
    </location>
</feature>
<dbReference type="InterPro" id="IPR027356">
    <property type="entry name" value="NPH3_dom"/>
</dbReference>
<dbReference type="Pfam" id="PF13855">
    <property type="entry name" value="LRR_8"/>
    <property type="match status" value="2"/>
</dbReference>
<dbReference type="SMART" id="SM00364">
    <property type="entry name" value="LRR_BAC"/>
    <property type="match status" value="6"/>
</dbReference>
<feature type="region of interest" description="Disordered" evidence="3">
    <location>
        <begin position="275"/>
        <end position="295"/>
    </location>
</feature>
<evidence type="ECO:0000256" key="2">
    <source>
        <dbReference type="ARBA" id="ARBA00022737"/>
    </source>
</evidence>